<dbReference type="Pfam" id="PF05183">
    <property type="entry name" value="RdRP"/>
    <property type="match status" value="1"/>
</dbReference>
<evidence type="ECO:0000259" key="11">
    <source>
        <dbReference type="Pfam" id="PF24934"/>
    </source>
</evidence>
<dbReference type="PANTHER" id="PTHR23079:SF57">
    <property type="entry name" value="RNA-DIRECTED RNA POLYMERASE"/>
    <property type="match status" value="1"/>
</dbReference>
<dbReference type="AlphaFoldDB" id="A0A0N5AAR1"/>
<keyword evidence="2 8" id="KW-0696">RNA-directed RNA polymerase</keyword>
<name>A0A0N5AAR1_9BILA</name>
<evidence type="ECO:0000256" key="8">
    <source>
        <dbReference type="RuleBase" id="RU363098"/>
    </source>
</evidence>
<dbReference type="GO" id="GO:0030422">
    <property type="term" value="P:siRNA processing"/>
    <property type="evidence" value="ECO:0007669"/>
    <property type="project" value="TreeGrafter"/>
</dbReference>
<keyword evidence="3 8" id="KW-0808">Transferase</keyword>
<feature type="domain" description="DUF7752" evidence="11">
    <location>
        <begin position="494"/>
        <end position="599"/>
    </location>
</feature>
<organism evidence="13 14">
    <name type="scientific">Syphacia muris</name>
    <dbReference type="NCBI Taxonomy" id="451379"/>
    <lineage>
        <taxon>Eukaryota</taxon>
        <taxon>Metazoa</taxon>
        <taxon>Ecdysozoa</taxon>
        <taxon>Nematoda</taxon>
        <taxon>Chromadorea</taxon>
        <taxon>Rhabditida</taxon>
        <taxon>Spirurina</taxon>
        <taxon>Oxyuridomorpha</taxon>
        <taxon>Oxyuroidea</taxon>
        <taxon>Oxyuridae</taxon>
        <taxon>Syphacia</taxon>
    </lineage>
</organism>
<dbReference type="InterPro" id="IPR058752">
    <property type="entry name" value="RDRP_C_head"/>
</dbReference>
<dbReference type="InterPro" id="IPR056654">
    <property type="entry name" value="DUF7752"/>
</dbReference>
<sequence>MIVRYLVVEKQLMKEQIQIPFNLGRSMFGIVDESGLLQYGQVFIQYTCSIESKTPGRCAAKKILKGKVLITKNPSVVAGDVRVFEAVDIPELQHLVDVVVFPQSGPRPHPDEMAGSDLDGDEYSIIWDPELIFDHNEEAFDFTKNAREPEEVSHDEVVAEMRNFFVKYIKQDSIGSISNAFLVNADLYGIKSEHSLSVDFPKTGTPPDPLVKKWGVSVDGVPLPPEKPERWPEFMCKNHVPFYASRRLVGQLYRRIKAVDDILTLTMASEELAPIKIDETLLVPNYDHFVNEAEEDFAAYSSYIISLMDNYGIEDEGQLYSGCIIMLRNRLSEKDNDDMSLYNTNYMIEKKVTDIFKTFRKRFFTEFGGFEACTTVVSSKEFATFEKDLRRVCKDPTTKMKAKASAYYYVCYKNASHSSGKRLLSFPWLVWDILAQVKTCNIGTRSSFAAVVDPLSASVSNFIEQYTSTHSNSLHHFMENLTSEDSGSPALLRYCRKYTGLDKIIFVICNWANNHCLLSGRFNSLNLSLLLIQFLLGRYPSSSLKSYDGTLAQVDDLLEEESVEAISLSNMVGGLGKIFIRFLQFLSSRTFENLKYIDFSEPNLGYQSKMIRGQWLELHKVALKSFYRLMLKGQFDELRPKCDLDKNIEIQNVGVTEMDPFVIEIPEDVSIDVEELRLKMSTYSGISTDCLQLRRLPYGKGLVVISARGSLDNLRRLRDLVTVESVTNSQISDEQKSNMMVRLVYERILYLCKK</sequence>
<evidence type="ECO:0000313" key="14">
    <source>
        <dbReference type="WBParaSite" id="SMUV_0000123701-mRNA-1"/>
    </source>
</evidence>
<dbReference type="Proteomes" id="UP000046393">
    <property type="component" value="Unplaced"/>
</dbReference>
<accession>A0A0N5AAR1</accession>
<evidence type="ECO:0000256" key="3">
    <source>
        <dbReference type="ARBA" id="ARBA00022679"/>
    </source>
</evidence>
<reference evidence="14" key="1">
    <citation type="submission" date="2017-02" db="UniProtKB">
        <authorList>
            <consortium name="WormBaseParasite"/>
        </authorList>
    </citation>
    <scope>IDENTIFICATION</scope>
</reference>
<dbReference type="Pfam" id="PF26253">
    <property type="entry name" value="RdRP_head"/>
    <property type="match status" value="1"/>
</dbReference>
<evidence type="ECO:0000256" key="5">
    <source>
        <dbReference type="ARBA" id="ARBA00022884"/>
    </source>
</evidence>
<dbReference type="PANTHER" id="PTHR23079">
    <property type="entry name" value="RNA-DEPENDENT RNA POLYMERASE"/>
    <property type="match status" value="1"/>
</dbReference>
<comment type="similarity">
    <text evidence="1 8">Belongs to the RdRP family.</text>
</comment>
<dbReference type="InterPro" id="IPR057596">
    <property type="entry name" value="RDRP_core"/>
</dbReference>
<feature type="domain" description="RDRP C-terminal head" evidence="12">
    <location>
        <begin position="278"/>
        <end position="448"/>
    </location>
</feature>
<feature type="domain" description="RDRP core" evidence="9">
    <location>
        <begin position="11"/>
        <end position="256"/>
    </location>
</feature>
<dbReference type="EC" id="2.7.7.48" evidence="8"/>
<dbReference type="WBParaSite" id="SMUV_0000123701-mRNA-1">
    <property type="protein sequence ID" value="SMUV_0000123701-mRNA-1"/>
    <property type="gene ID" value="SMUV_0000123701"/>
</dbReference>
<protein>
    <recommendedName>
        <fullName evidence="8">RNA-dependent RNA polymerase</fullName>
        <ecNumber evidence="8">2.7.7.48</ecNumber>
    </recommendedName>
</protein>
<dbReference type="InterPro" id="IPR007855">
    <property type="entry name" value="RDRP"/>
</dbReference>
<evidence type="ECO:0000256" key="4">
    <source>
        <dbReference type="ARBA" id="ARBA00022695"/>
    </source>
</evidence>
<evidence type="ECO:0000256" key="2">
    <source>
        <dbReference type="ARBA" id="ARBA00022484"/>
    </source>
</evidence>
<evidence type="ECO:0000256" key="6">
    <source>
        <dbReference type="ARBA" id="ARBA00023158"/>
    </source>
</evidence>
<proteinExistence type="inferred from homology"/>
<evidence type="ECO:0000259" key="12">
    <source>
        <dbReference type="Pfam" id="PF26253"/>
    </source>
</evidence>
<dbReference type="Pfam" id="PF24934">
    <property type="entry name" value="DUF7752"/>
    <property type="match status" value="1"/>
</dbReference>
<comment type="catalytic activity">
    <reaction evidence="7 8">
        <text>RNA(n) + a ribonucleoside 5'-triphosphate = RNA(n+1) + diphosphate</text>
        <dbReference type="Rhea" id="RHEA:21248"/>
        <dbReference type="Rhea" id="RHEA-COMP:14527"/>
        <dbReference type="Rhea" id="RHEA-COMP:17342"/>
        <dbReference type="ChEBI" id="CHEBI:33019"/>
        <dbReference type="ChEBI" id="CHEBI:61557"/>
        <dbReference type="ChEBI" id="CHEBI:140395"/>
        <dbReference type="EC" id="2.7.7.48"/>
    </reaction>
</comment>
<evidence type="ECO:0000256" key="1">
    <source>
        <dbReference type="ARBA" id="ARBA00005762"/>
    </source>
</evidence>
<dbReference type="GO" id="GO:0031380">
    <property type="term" value="C:nuclear RNA-directed RNA polymerase complex"/>
    <property type="evidence" value="ECO:0007669"/>
    <property type="project" value="TreeGrafter"/>
</dbReference>
<evidence type="ECO:0000313" key="13">
    <source>
        <dbReference type="Proteomes" id="UP000046393"/>
    </source>
</evidence>
<keyword evidence="4 8" id="KW-0548">Nucleotidyltransferase</keyword>
<dbReference type="Pfam" id="PF24642">
    <property type="entry name" value="DUF7636"/>
    <property type="match status" value="1"/>
</dbReference>
<dbReference type="GO" id="GO:0003723">
    <property type="term" value="F:RNA binding"/>
    <property type="evidence" value="ECO:0007669"/>
    <property type="project" value="UniProtKB-KW"/>
</dbReference>
<keyword evidence="13" id="KW-1185">Reference proteome</keyword>
<dbReference type="STRING" id="451379.A0A0N5AAR1"/>
<keyword evidence="6" id="KW-0943">RNA-mediated gene silencing</keyword>
<evidence type="ECO:0000259" key="10">
    <source>
        <dbReference type="Pfam" id="PF24642"/>
    </source>
</evidence>
<dbReference type="InterPro" id="IPR056053">
    <property type="entry name" value="DUF7636"/>
</dbReference>
<feature type="domain" description="DUF7636" evidence="10">
    <location>
        <begin position="655"/>
        <end position="749"/>
    </location>
</feature>
<keyword evidence="5 8" id="KW-0694">RNA-binding</keyword>
<evidence type="ECO:0000256" key="7">
    <source>
        <dbReference type="ARBA" id="ARBA00048744"/>
    </source>
</evidence>
<dbReference type="GO" id="GO:0003968">
    <property type="term" value="F:RNA-directed RNA polymerase activity"/>
    <property type="evidence" value="ECO:0007669"/>
    <property type="project" value="UniProtKB-KW"/>
</dbReference>
<evidence type="ECO:0000259" key="9">
    <source>
        <dbReference type="Pfam" id="PF05183"/>
    </source>
</evidence>